<comment type="caution">
    <text evidence="1">The sequence shown here is derived from an EMBL/GenBank/DDBJ whole genome shotgun (WGS) entry which is preliminary data.</text>
</comment>
<gene>
    <name evidence="1" type="ORF">LPJ66_003040</name>
</gene>
<name>A0ACC1INH8_9FUNG</name>
<accession>A0ACC1INH8</accession>
<dbReference type="Proteomes" id="UP001150581">
    <property type="component" value="Unassembled WGS sequence"/>
</dbReference>
<proteinExistence type="predicted"/>
<keyword evidence="2" id="KW-1185">Reference proteome</keyword>
<dbReference type="EMBL" id="JANBPG010000281">
    <property type="protein sequence ID" value="KAJ1897969.1"/>
    <property type="molecule type" value="Genomic_DNA"/>
</dbReference>
<evidence type="ECO:0000313" key="2">
    <source>
        <dbReference type="Proteomes" id="UP001150581"/>
    </source>
</evidence>
<evidence type="ECO:0000313" key="1">
    <source>
        <dbReference type="EMBL" id="KAJ1897969.1"/>
    </source>
</evidence>
<organism evidence="1 2">
    <name type="scientific">Kickxella alabastrina</name>
    <dbReference type="NCBI Taxonomy" id="61397"/>
    <lineage>
        <taxon>Eukaryota</taxon>
        <taxon>Fungi</taxon>
        <taxon>Fungi incertae sedis</taxon>
        <taxon>Zoopagomycota</taxon>
        <taxon>Kickxellomycotina</taxon>
        <taxon>Kickxellomycetes</taxon>
        <taxon>Kickxellales</taxon>
        <taxon>Kickxellaceae</taxon>
        <taxon>Kickxella</taxon>
    </lineage>
</organism>
<reference evidence="1" key="1">
    <citation type="submission" date="2022-07" db="EMBL/GenBank/DDBJ databases">
        <title>Phylogenomic reconstructions and comparative analyses of Kickxellomycotina fungi.</title>
        <authorList>
            <person name="Reynolds N.K."/>
            <person name="Stajich J.E."/>
            <person name="Barry K."/>
            <person name="Grigoriev I.V."/>
            <person name="Crous P."/>
            <person name="Smith M.E."/>
        </authorList>
    </citation>
    <scope>NUCLEOTIDE SEQUENCE</scope>
    <source>
        <strain evidence="1">Benny 63K</strain>
    </source>
</reference>
<protein>
    <submittedName>
        <fullName evidence="1">Uncharacterized protein</fullName>
    </submittedName>
</protein>
<sequence length="802" mass="88724">MLGVLRQLPHMSGKIVDDTRHEKVLSYMQLFLSTSPNAAAHLLGWDFLTTLSQCLHGASDPRISSVSIRFLADALALCPQDLWTPVQGHPVVVPWVVDNLDSQHALVRLSCLYFLRKTVPALWRIRGQQEWECARKLMESVDLGRLLVRRLLDTSFFVVAEACQLLCAVSWRDPGEQGAGGVQREWVAVVERMLRKQYALQRTAHKTAVLSALTALYAHKRSEVRLRALEVAGLVALRPYLFDSDRLVRDRALDVFEAVVRELPRDGGSSVEQSMRVLEEGALAEGGGGVALVVRLRALAALVRAVPLNPQLRERESEACLRVSQWALSLLCQLHVPASSLPACSSSSSEIPDDAGAEYLQALGAEALRKGSRSVSCDLARIVREHSRYSADTAILAQLESLLSLPTVNKWPQLLHLTLECLVCSLRHAATQKNIHWADPRHLDTLPRLISTFAIRAPGLQMLLALATQVLLLGEPSVDFSRQLVRALGARMADVEWEPRDTVLEFLAGITRQMQWPRCAPVWAALLEDVVGAMGDAEEYVRAAAAHALVAALEHADQKTRRMIMRHPGMVAEALASLLDDSEAFVKRTGLDLVTALGKTAAAAAIDSDSDRGEIEGSTPWLRCLTHRKLYLLSDHPDFEVRLRCARLLALLLIVPQYGCNTAAVVDDELQCGALLLDLCRDPSRYVRRVCLDSLKEMLQQQKNAEIAGGIPYIEKEDKKENGDAGGGGERKRRAGGGESKEDGRSERSGFWKKLADIDFARLEEGLSAEHLYQEALDTQVEKELMREEGDVNHGNNILDCY</sequence>